<dbReference type="Pfam" id="PF02635">
    <property type="entry name" value="DsrE"/>
    <property type="match status" value="1"/>
</dbReference>
<dbReference type="Proteomes" id="UP001214043">
    <property type="component" value="Chromosome"/>
</dbReference>
<name>A0AAF0CED8_9PROT</name>
<dbReference type="RefSeq" id="WP_274491799.1">
    <property type="nucleotide sequence ID" value="NZ_CP118166.1"/>
</dbReference>
<dbReference type="EMBL" id="CP118166">
    <property type="protein sequence ID" value="WDI30014.1"/>
    <property type="molecule type" value="Genomic_DNA"/>
</dbReference>
<dbReference type="InterPro" id="IPR027396">
    <property type="entry name" value="DsrEFH-like"/>
</dbReference>
<evidence type="ECO:0000313" key="3">
    <source>
        <dbReference type="Proteomes" id="UP001214043"/>
    </source>
</evidence>
<feature type="signal peptide" evidence="1">
    <location>
        <begin position="1"/>
        <end position="20"/>
    </location>
</feature>
<dbReference type="SUPFAM" id="SSF75169">
    <property type="entry name" value="DsrEFH-like"/>
    <property type="match status" value="1"/>
</dbReference>
<gene>
    <name evidence="2" type="ORF">PUV54_08585</name>
</gene>
<dbReference type="InterPro" id="IPR003787">
    <property type="entry name" value="Sulphur_relay_DsrE/F-like"/>
</dbReference>
<dbReference type="PANTHER" id="PTHR37691">
    <property type="entry name" value="BLR3518 PROTEIN"/>
    <property type="match status" value="1"/>
</dbReference>
<proteinExistence type="predicted"/>
<keyword evidence="3" id="KW-1185">Reference proteome</keyword>
<accession>A0AAF0CED8</accession>
<dbReference type="KEGG" id="hfl:PUV54_08585"/>
<feature type="chain" id="PRO_5042294539" evidence="1">
    <location>
        <begin position="21"/>
        <end position="179"/>
    </location>
</feature>
<protein>
    <submittedName>
        <fullName evidence="2">DsrE family protein</fullName>
    </submittedName>
</protein>
<dbReference type="Gene3D" id="3.40.1260.10">
    <property type="entry name" value="DsrEFH-like"/>
    <property type="match status" value="1"/>
</dbReference>
<reference evidence="2" key="1">
    <citation type="submission" date="2023-02" db="EMBL/GenBank/DDBJ databases">
        <title>Genome sequence of Hyphococcus flavus.</title>
        <authorList>
            <person name="Rong J.-C."/>
            <person name="Zhao Q."/>
            <person name="Yi M."/>
            <person name="Wu J.-Y."/>
        </authorList>
    </citation>
    <scope>NUCLEOTIDE SEQUENCE</scope>
    <source>
        <strain evidence="2">MCCC 1K03223</strain>
    </source>
</reference>
<keyword evidence="1" id="KW-0732">Signal</keyword>
<evidence type="ECO:0000313" key="2">
    <source>
        <dbReference type="EMBL" id="WDI30014.1"/>
    </source>
</evidence>
<dbReference type="AlphaFoldDB" id="A0AAF0CED8"/>
<evidence type="ECO:0000256" key="1">
    <source>
        <dbReference type="SAM" id="SignalP"/>
    </source>
</evidence>
<sequence>MKLLLQIAIGMVFLAASVHAQNEKFSTGPVFEDFGPVANVDNELIIPDGAKMRISFDVSKGADAGELNRTLVSAARFINMHARTGVPVEDIDAAVVVHGKAVYDVSKAARYADAIGGENANAALIEALTGKGVRIIVCGQSAAYYEVANDDLLPGVEMAISAMTAHVLLQQEGYAINPF</sequence>
<organism evidence="2 3">
    <name type="scientific">Hyphococcus flavus</name>
    <dbReference type="NCBI Taxonomy" id="1866326"/>
    <lineage>
        <taxon>Bacteria</taxon>
        <taxon>Pseudomonadati</taxon>
        <taxon>Pseudomonadota</taxon>
        <taxon>Alphaproteobacteria</taxon>
        <taxon>Parvularculales</taxon>
        <taxon>Parvularculaceae</taxon>
        <taxon>Hyphococcus</taxon>
    </lineage>
</organism>
<dbReference type="PANTHER" id="PTHR37691:SF1">
    <property type="entry name" value="BLR3518 PROTEIN"/>
    <property type="match status" value="1"/>
</dbReference>